<dbReference type="RefSeq" id="WP_353396587.1">
    <property type="nucleotide sequence ID" value="NZ_BAABWU010000001.1"/>
</dbReference>
<feature type="region of interest" description="Disordered" evidence="1">
    <location>
        <begin position="539"/>
        <end position="562"/>
    </location>
</feature>
<protein>
    <recommendedName>
        <fullName evidence="2">Guanylate cyclase domain-containing protein</fullName>
    </recommendedName>
</protein>
<dbReference type="InterPro" id="IPR001054">
    <property type="entry name" value="A/G_cyclase"/>
</dbReference>
<feature type="domain" description="Guanylate cyclase" evidence="2">
    <location>
        <begin position="358"/>
        <end position="491"/>
    </location>
</feature>
<dbReference type="EMBL" id="BAABWU010000001">
    <property type="protein sequence ID" value="GAA6194915.1"/>
    <property type="molecule type" value="Genomic_DNA"/>
</dbReference>
<accession>A0ABQ0AGB6</accession>
<dbReference type="Gene3D" id="2.170.150.40">
    <property type="entry name" value="Domain of unknown function (DUF427)"/>
    <property type="match status" value="1"/>
</dbReference>
<proteinExistence type="predicted"/>
<evidence type="ECO:0000259" key="2">
    <source>
        <dbReference type="PROSITE" id="PS50125"/>
    </source>
</evidence>
<dbReference type="InterPro" id="IPR029787">
    <property type="entry name" value="Nucleotide_cyclase"/>
</dbReference>
<dbReference type="InterPro" id="IPR038694">
    <property type="entry name" value="DUF427_sf"/>
</dbReference>
<dbReference type="Gene3D" id="3.30.70.1230">
    <property type="entry name" value="Nucleotide cyclase"/>
    <property type="match status" value="1"/>
</dbReference>
<feature type="compositionally biased region" description="Pro residues" evidence="1">
    <location>
        <begin position="548"/>
        <end position="562"/>
    </location>
</feature>
<comment type="caution">
    <text evidence="3">The sequence shown here is derived from an EMBL/GenBank/DDBJ whole genome shotgun (WGS) entry which is preliminary data.</text>
</comment>
<dbReference type="CDD" id="cd07302">
    <property type="entry name" value="CHD"/>
    <property type="match status" value="1"/>
</dbReference>
<dbReference type="InterPro" id="IPR050697">
    <property type="entry name" value="Adenylyl/Guanylyl_Cyclase_3/4"/>
</dbReference>
<gene>
    <name evidence="3" type="ORF">NBRC116598_03590</name>
</gene>
<dbReference type="SUPFAM" id="SSF55073">
    <property type="entry name" value="Nucleotide cyclase"/>
    <property type="match status" value="1"/>
</dbReference>
<dbReference type="Proteomes" id="UP001441944">
    <property type="component" value="Unassembled WGS sequence"/>
</dbReference>
<dbReference type="Pfam" id="PF04248">
    <property type="entry name" value="NTP_transf_9"/>
    <property type="match status" value="1"/>
</dbReference>
<organism evidence="3 4">
    <name type="scientific">Pseudophaeobacter arcticus</name>
    <dbReference type="NCBI Taxonomy" id="385492"/>
    <lineage>
        <taxon>Bacteria</taxon>
        <taxon>Pseudomonadati</taxon>
        <taxon>Pseudomonadota</taxon>
        <taxon>Alphaproteobacteria</taxon>
        <taxon>Rhodobacterales</taxon>
        <taxon>Paracoccaceae</taxon>
        <taxon>Pseudophaeobacter</taxon>
    </lineage>
</organism>
<evidence type="ECO:0000313" key="3">
    <source>
        <dbReference type="EMBL" id="GAA6194915.1"/>
    </source>
</evidence>
<feature type="compositionally biased region" description="Polar residues" evidence="1">
    <location>
        <begin position="12"/>
        <end position="24"/>
    </location>
</feature>
<sequence>MNAHVPPPPNSAGPNSTGPQNRGPQNHGYGILVEPLRGEVQVRRGGCLLAKSTRARVMYETRVQPTIYIPRDDLVVDLSNKVGLQTFCPFKGTACYHDLKLEDGRVDNAVWIYENTLPEASQIAGHVGFVSDPDTLIDLGSNQIAPPEYGNISGPLVDWLLREAAFLPTPAEFTKAFSEKLREQGVNLSRLSVLAWSLHPQIAGKNFIWQKATDEVTTYAPSYEIYEHPSYNASPLRHVSKGLGGVRHRIDTEDSDDAFPIISDLRAAGATDYVAMPLPFSDGRINVLTVASDHPNGFSTANLGLIFECSAVVARYYEVFMQRENAQSLLETYVGKRTGERVLGGKIRRGEGDEIDAAIMFCDLRGSTLLEEQLGRHDYIKLLNAFFDTASTIVHDNGGEVLKFIGDAVLAVFPAGEESGQDADQARAQALKSARSIVPALAEVAAEHDLPELKCASGIAYGTVTYGNVGSRERLDFTVIGQAANIAARLGDYGKTLGHQIVVSQNSLPGSCQNATPLGALSLHNVSQPVESYALAPFLTAPDRKPQPEPGGPPPVPVKVIK</sequence>
<feature type="compositionally biased region" description="Pro residues" evidence="1">
    <location>
        <begin position="1"/>
        <end position="11"/>
    </location>
</feature>
<evidence type="ECO:0000256" key="1">
    <source>
        <dbReference type="SAM" id="MobiDB-lite"/>
    </source>
</evidence>
<dbReference type="InterPro" id="IPR007361">
    <property type="entry name" value="DUF427"/>
</dbReference>
<dbReference type="Pfam" id="PF00211">
    <property type="entry name" value="Guanylate_cyc"/>
    <property type="match status" value="1"/>
</dbReference>
<name>A0ABQ0AGB6_9RHOB</name>
<dbReference type="PANTHER" id="PTHR43081">
    <property type="entry name" value="ADENYLATE CYCLASE, TERMINAL-DIFFERENTIATION SPECIFIC-RELATED"/>
    <property type="match status" value="1"/>
</dbReference>
<keyword evidence="4" id="KW-1185">Reference proteome</keyword>
<dbReference type="PROSITE" id="PS50125">
    <property type="entry name" value="GUANYLATE_CYCLASE_2"/>
    <property type="match status" value="1"/>
</dbReference>
<feature type="region of interest" description="Disordered" evidence="1">
    <location>
        <begin position="1"/>
        <end position="30"/>
    </location>
</feature>
<dbReference type="PANTHER" id="PTHR43081:SF11">
    <property type="entry name" value="BLR2264 PROTEIN"/>
    <property type="match status" value="1"/>
</dbReference>
<evidence type="ECO:0000313" key="4">
    <source>
        <dbReference type="Proteomes" id="UP001441944"/>
    </source>
</evidence>
<dbReference type="SMART" id="SM00044">
    <property type="entry name" value="CYCc"/>
    <property type="match status" value="1"/>
</dbReference>
<reference evidence="3 4" key="1">
    <citation type="submission" date="2024-04" db="EMBL/GenBank/DDBJ databases">
        <title>Draft genome sequence of Pseudophaeobacter arcticus NBRC 116598.</title>
        <authorList>
            <person name="Miyakawa T."/>
            <person name="Kusuya Y."/>
            <person name="Miura T."/>
        </authorList>
    </citation>
    <scope>NUCLEOTIDE SEQUENCE [LARGE SCALE GENOMIC DNA]</scope>
    <source>
        <strain evidence="3 4">SU-CL00105</strain>
    </source>
</reference>